<evidence type="ECO:0000259" key="1">
    <source>
        <dbReference type="Pfam" id="PF12773"/>
    </source>
</evidence>
<keyword evidence="3" id="KW-1185">Reference proteome</keyword>
<accession>A0ABU5IXZ1</accession>
<dbReference type="RefSeq" id="WP_322446341.1">
    <property type="nucleotide sequence ID" value="NZ_JAXOFX010000005.1"/>
</dbReference>
<reference evidence="2 3" key="1">
    <citation type="submission" date="2023-11" db="EMBL/GenBank/DDBJ databases">
        <title>Bacillus jintuensis, isolated from a mudflat on the Beibu Gulf coast.</title>
        <authorList>
            <person name="Li M."/>
        </authorList>
    </citation>
    <scope>NUCLEOTIDE SEQUENCE [LARGE SCALE GENOMIC DNA]</scope>
    <source>
        <strain evidence="2 3">31A1R</strain>
    </source>
</reference>
<feature type="domain" description="DZANK-type" evidence="1">
    <location>
        <begin position="105"/>
        <end position="158"/>
    </location>
</feature>
<gene>
    <name evidence="2" type="ORF">SM124_09795</name>
</gene>
<dbReference type="InterPro" id="IPR025874">
    <property type="entry name" value="DZR"/>
</dbReference>
<proteinExistence type="predicted"/>
<dbReference type="EMBL" id="JAXOFX010000005">
    <property type="protein sequence ID" value="MDZ5472038.1"/>
    <property type="molecule type" value="Genomic_DNA"/>
</dbReference>
<sequence>MSDLQTKLGGGINKIQDSLQQGKQKLQIAQEISQYNKLISETAEKRAEVIFKLGETIYRKIRSGEIQDSDLHNIGKEVVEYDQTIYKAQVMLAQLKMKTEHNSSCSGCGTSLTSDDKFCGSCGQKVERVEVTEVAEMAACPTCEEQVPVNGAFCSCCGNRLAG</sequence>
<dbReference type="Pfam" id="PF12773">
    <property type="entry name" value="DZR"/>
    <property type="match status" value="1"/>
</dbReference>
<evidence type="ECO:0000313" key="3">
    <source>
        <dbReference type="Proteomes" id="UP001290455"/>
    </source>
</evidence>
<organism evidence="2 3">
    <name type="scientific">Robertmurraya mangrovi</name>
    <dbReference type="NCBI Taxonomy" id="3098077"/>
    <lineage>
        <taxon>Bacteria</taxon>
        <taxon>Bacillati</taxon>
        <taxon>Bacillota</taxon>
        <taxon>Bacilli</taxon>
        <taxon>Bacillales</taxon>
        <taxon>Bacillaceae</taxon>
        <taxon>Robertmurraya</taxon>
    </lineage>
</organism>
<name>A0ABU5IXZ1_9BACI</name>
<protein>
    <submittedName>
        <fullName evidence="2">Zinc ribbon domain-containing protein</fullName>
    </submittedName>
</protein>
<dbReference type="Proteomes" id="UP001290455">
    <property type="component" value="Unassembled WGS sequence"/>
</dbReference>
<evidence type="ECO:0000313" key="2">
    <source>
        <dbReference type="EMBL" id="MDZ5472038.1"/>
    </source>
</evidence>
<comment type="caution">
    <text evidence="2">The sequence shown here is derived from an EMBL/GenBank/DDBJ whole genome shotgun (WGS) entry which is preliminary data.</text>
</comment>